<dbReference type="Gene3D" id="3.30.2010.10">
    <property type="entry name" value="Metalloproteases ('zincins'), catalytic domain"/>
    <property type="match status" value="1"/>
</dbReference>
<dbReference type="Proteomes" id="UP000594468">
    <property type="component" value="Chromosome"/>
</dbReference>
<evidence type="ECO:0000259" key="1">
    <source>
        <dbReference type="Pfam" id="PF01863"/>
    </source>
</evidence>
<sequence length="262" mass="30442">MDRWARIRQYVAAQQLETMPQIILNDQPVTYIVRKSGRAKYLSLRLDSKNGLQVVVPKTMRVSQREILLLLESRADWILKHLPRYEATTATQGTTVFEAGSTMPYLGTPYSLAIRPTDSDRARVTWDEANGFIVHVPGTLKGSARITAIREAFGRWYSKQARAYIVPLAQQWAQQMQLSIGSIRIKDQRTRWGSASSKNNLNFNRRLMMAPPEIIEYVIIHELCHFWEMNHSSRFWAHVGDYCPAYKRHRKWLRENGPTLRL</sequence>
<evidence type="ECO:0000313" key="3">
    <source>
        <dbReference type="Proteomes" id="UP000594468"/>
    </source>
</evidence>
<accession>A0A7S8EC31</accession>
<dbReference type="InterPro" id="IPR053136">
    <property type="entry name" value="UTP_pyrophosphatase-like"/>
</dbReference>
<keyword evidence="3" id="KW-1185">Reference proteome</keyword>
<feature type="domain" description="YgjP-like metallopeptidase" evidence="1">
    <location>
        <begin position="40"/>
        <end position="255"/>
    </location>
</feature>
<reference evidence="2 3" key="1">
    <citation type="submission" date="2020-02" db="EMBL/GenBank/DDBJ databases">
        <authorList>
            <person name="Zheng R.K."/>
            <person name="Sun C.M."/>
        </authorList>
    </citation>
    <scope>NUCLEOTIDE SEQUENCE [LARGE SCALE GENOMIC DNA]</scope>
    <source>
        <strain evidence="3">rifampicinis</strain>
    </source>
</reference>
<name>A0A7S8EC31_9CHLR</name>
<dbReference type="KEGG" id="pmet:G4Y79_07605"/>
<dbReference type="RefSeq" id="WP_195172291.1">
    <property type="nucleotide sequence ID" value="NZ_CP062983.1"/>
</dbReference>
<dbReference type="AlphaFoldDB" id="A0A7S8EC31"/>
<evidence type="ECO:0000313" key="2">
    <source>
        <dbReference type="EMBL" id="QPC84228.1"/>
    </source>
</evidence>
<dbReference type="Pfam" id="PF01863">
    <property type="entry name" value="YgjP-like"/>
    <property type="match status" value="1"/>
</dbReference>
<dbReference type="CDD" id="cd07344">
    <property type="entry name" value="M48_yhfN_like"/>
    <property type="match status" value="1"/>
</dbReference>
<gene>
    <name evidence="2" type="ORF">G4Y79_07605</name>
</gene>
<dbReference type="PANTHER" id="PTHR30399">
    <property type="entry name" value="UNCHARACTERIZED PROTEIN YGJP"/>
    <property type="match status" value="1"/>
</dbReference>
<organism evidence="2 3">
    <name type="scientific">Phototrophicus methaneseepsis</name>
    <dbReference type="NCBI Taxonomy" id="2710758"/>
    <lineage>
        <taxon>Bacteria</taxon>
        <taxon>Bacillati</taxon>
        <taxon>Chloroflexota</taxon>
        <taxon>Candidatus Thermofontia</taxon>
        <taxon>Phototrophicales</taxon>
        <taxon>Phototrophicaceae</taxon>
        <taxon>Phototrophicus</taxon>
    </lineage>
</organism>
<dbReference type="PANTHER" id="PTHR30399:SF1">
    <property type="entry name" value="UTP PYROPHOSPHATASE"/>
    <property type="match status" value="1"/>
</dbReference>
<protein>
    <submittedName>
        <fullName evidence="2">M48 family metallopeptidase</fullName>
    </submittedName>
</protein>
<dbReference type="EMBL" id="CP062983">
    <property type="protein sequence ID" value="QPC84228.1"/>
    <property type="molecule type" value="Genomic_DNA"/>
</dbReference>
<proteinExistence type="predicted"/>
<dbReference type="InterPro" id="IPR002725">
    <property type="entry name" value="YgjP-like_metallopeptidase"/>
</dbReference>